<accession>A0A4Z2GSG9</accession>
<evidence type="ECO:0000313" key="2">
    <source>
        <dbReference type="Proteomes" id="UP000314294"/>
    </source>
</evidence>
<keyword evidence="2" id="KW-1185">Reference proteome</keyword>
<dbReference type="EMBL" id="SRLO01000428">
    <property type="protein sequence ID" value="TNN56446.1"/>
    <property type="molecule type" value="Genomic_DNA"/>
</dbReference>
<name>A0A4Z2GSG9_9TELE</name>
<dbReference type="AlphaFoldDB" id="A0A4Z2GSG9"/>
<proteinExistence type="predicted"/>
<comment type="caution">
    <text evidence="1">The sequence shown here is derived from an EMBL/GenBank/DDBJ whole genome shotgun (WGS) entry which is preliminary data.</text>
</comment>
<gene>
    <name evidence="1" type="ORF">EYF80_033316</name>
</gene>
<protein>
    <submittedName>
        <fullName evidence="1">Uncharacterized protein</fullName>
    </submittedName>
</protein>
<reference evidence="1 2" key="1">
    <citation type="submission" date="2019-03" db="EMBL/GenBank/DDBJ databases">
        <title>First draft genome of Liparis tanakae, snailfish: a comprehensive survey of snailfish specific genes.</title>
        <authorList>
            <person name="Kim W."/>
            <person name="Song I."/>
            <person name="Jeong J.-H."/>
            <person name="Kim D."/>
            <person name="Kim S."/>
            <person name="Ryu S."/>
            <person name="Song J.Y."/>
            <person name="Lee S.K."/>
        </authorList>
    </citation>
    <scope>NUCLEOTIDE SEQUENCE [LARGE SCALE GENOMIC DNA]</scope>
    <source>
        <tissue evidence="1">Muscle</tissue>
    </source>
</reference>
<evidence type="ECO:0000313" key="1">
    <source>
        <dbReference type="EMBL" id="TNN56446.1"/>
    </source>
</evidence>
<sequence>MIIVQRWLPLITALEWQPGSEVKERKQGSKEARKPQIMRGWNRVTGVWENVFLCAEMFRIVQLKDPDKAREPQTTCSGRGDPTCQRNLFLRAAIGLHPLNSLGLDPI</sequence>
<dbReference type="Proteomes" id="UP000314294">
    <property type="component" value="Unassembled WGS sequence"/>
</dbReference>
<organism evidence="1 2">
    <name type="scientific">Liparis tanakae</name>
    <name type="common">Tanaka's snailfish</name>
    <dbReference type="NCBI Taxonomy" id="230148"/>
    <lineage>
        <taxon>Eukaryota</taxon>
        <taxon>Metazoa</taxon>
        <taxon>Chordata</taxon>
        <taxon>Craniata</taxon>
        <taxon>Vertebrata</taxon>
        <taxon>Euteleostomi</taxon>
        <taxon>Actinopterygii</taxon>
        <taxon>Neopterygii</taxon>
        <taxon>Teleostei</taxon>
        <taxon>Neoteleostei</taxon>
        <taxon>Acanthomorphata</taxon>
        <taxon>Eupercaria</taxon>
        <taxon>Perciformes</taxon>
        <taxon>Cottioidei</taxon>
        <taxon>Cottales</taxon>
        <taxon>Liparidae</taxon>
        <taxon>Liparis</taxon>
    </lineage>
</organism>